<dbReference type="Proteomes" id="UP000289703">
    <property type="component" value="Unassembled WGS sequence"/>
</dbReference>
<dbReference type="OrthoDB" id="679547at2"/>
<sequence length="704" mass="81661">MKNKIFKHISLILVVNLTSILGCFAQKLTTERLHVHLQKNIYMAGEAIHFKLYCINTETQKLTTNSKVAYVELIGENGFPVAQTDIILEHGMGVGGIVISPQLPTGNYAINAYSHWMKTSSENLTNVTSLFVFNNQNTSNDSNNNLKKLSGTFRDLNNNDLTLLKSNNDKEDVSIHTKIEDLNRILKISLTSNNPKINETYKFQLLSKEGKILEKEFQFSQKNTDFFLKLNDLKSTNYNLCVKNNKEQIIKTAVIHLAKSHRGLFIERPRITNSKRKKIRLNLHLEDLSHDADSLFLSASIKLKEPSNSSINIIDYLNLYSDFGADMLPYFEKFAQIKNKSWIVENGPETLWLRDSSSYKVNANRYAETEAYILEGTIKNRKTQKPFAKENVFLSKIGSYADINTFCTNDQGQFYFNLPLKKGLHDISIQVPHRNDLDLGIQLKNKYNTEGFAPMPWHQQQFKDEQLAFIKQLFDNQRIRDIYNQKSFYETKDTCLHRGQENFYGKAKFSIKTDDYIKLDSLEEYFHEFISTVKIKYKKKKPHMYVYSPDVARVFKQDPLILYDGLILSDASKILNKNSKMIDKIEVVPYEYYYGSSHLYGIISVTSKQKDCQLSELPKNTERYYLPLFTKSVEYLRTNENQQQRHHADFRTDLLWEPNIKLTRDKDFNLEFISSDVEGEYELTVEGISEKGEPIVIKQSILVE</sequence>
<dbReference type="RefSeq" id="WP_129254727.1">
    <property type="nucleotide sequence ID" value="NZ_SAXA01000009.1"/>
</dbReference>
<dbReference type="AlphaFoldDB" id="A0A4Q1JLH2"/>
<evidence type="ECO:0000313" key="1">
    <source>
        <dbReference type="EMBL" id="RXQ92996.1"/>
    </source>
</evidence>
<dbReference type="EMBL" id="SAXA01000009">
    <property type="protein sequence ID" value="RXQ92996.1"/>
    <property type="molecule type" value="Genomic_DNA"/>
</dbReference>
<name>A0A4Q1JLH2_9BACT</name>
<gene>
    <name evidence="1" type="ORF">EO244_11025</name>
</gene>
<keyword evidence="2" id="KW-1185">Reference proteome</keyword>
<organism evidence="1 2">
    <name type="scientific">Ancylomarina salipaludis</name>
    <dbReference type="NCBI Taxonomy" id="2501299"/>
    <lineage>
        <taxon>Bacteria</taxon>
        <taxon>Pseudomonadati</taxon>
        <taxon>Bacteroidota</taxon>
        <taxon>Bacteroidia</taxon>
        <taxon>Marinilabiliales</taxon>
        <taxon>Marinifilaceae</taxon>
        <taxon>Ancylomarina</taxon>
    </lineage>
</organism>
<reference evidence="1 2" key="1">
    <citation type="submission" date="2019-01" db="EMBL/GenBank/DDBJ databases">
        <title>Ancylomarina salipaludis sp. nov., isolated from a salt marsh.</title>
        <authorList>
            <person name="Yoon J.-H."/>
        </authorList>
    </citation>
    <scope>NUCLEOTIDE SEQUENCE [LARGE SCALE GENOMIC DNA]</scope>
    <source>
        <strain evidence="1 2">SHSM-M15</strain>
    </source>
</reference>
<evidence type="ECO:0000313" key="2">
    <source>
        <dbReference type="Proteomes" id="UP000289703"/>
    </source>
</evidence>
<protein>
    <recommendedName>
        <fullName evidence="3">Macroglobulin domain-containing protein</fullName>
    </recommendedName>
</protein>
<dbReference type="Gene3D" id="2.60.40.1930">
    <property type="match status" value="1"/>
</dbReference>
<proteinExistence type="predicted"/>
<accession>A0A4Q1JLH2</accession>
<comment type="caution">
    <text evidence="1">The sequence shown here is derived from an EMBL/GenBank/DDBJ whole genome shotgun (WGS) entry which is preliminary data.</text>
</comment>
<evidence type="ECO:0008006" key="3">
    <source>
        <dbReference type="Google" id="ProtNLM"/>
    </source>
</evidence>
<dbReference type="PROSITE" id="PS51257">
    <property type="entry name" value="PROKAR_LIPOPROTEIN"/>
    <property type="match status" value="1"/>
</dbReference>